<dbReference type="CDD" id="cd04762">
    <property type="entry name" value="HTH_MerR-trunc"/>
    <property type="match status" value="1"/>
</dbReference>
<dbReference type="SMART" id="SM00422">
    <property type="entry name" value="HTH_MERR"/>
    <property type="match status" value="1"/>
</dbReference>
<name>T0ZSJ9_9ZZZZ</name>
<dbReference type="InterPro" id="IPR006119">
    <property type="entry name" value="Resolv_N"/>
</dbReference>
<dbReference type="NCBIfam" id="NF033518">
    <property type="entry name" value="transpos_IS607"/>
    <property type="match status" value="1"/>
</dbReference>
<evidence type="ECO:0000259" key="1">
    <source>
        <dbReference type="PROSITE" id="PS50937"/>
    </source>
</evidence>
<dbReference type="Pfam" id="PF00239">
    <property type="entry name" value="Resolvase"/>
    <property type="match status" value="1"/>
</dbReference>
<evidence type="ECO:0000259" key="2">
    <source>
        <dbReference type="PROSITE" id="PS51736"/>
    </source>
</evidence>
<dbReference type="EMBL" id="AUZY01008026">
    <property type="protein sequence ID" value="EQD47628.1"/>
    <property type="molecule type" value="Genomic_DNA"/>
</dbReference>
<dbReference type="InterPro" id="IPR048046">
    <property type="entry name" value="Transpos_IS607"/>
</dbReference>
<dbReference type="InterPro" id="IPR036162">
    <property type="entry name" value="Resolvase-like_N_sf"/>
</dbReference>
<gene>
    <name evidence="3" type="ORF">B1B_12255</name>
</gene>
<dbReference type="AlphaFoldDB" id="T0ZSJ9"/>
<dbReference type="Pfam" id="PF00376">
    <property type="entry name" value="MerR"/>
    <property type="match status" value="1"/>
</dbReference>
<feature type="domain" description="Resolvase/invertase-type recombinase catalytic" evidence="2">
    <location>
        <begin position="59"/>
        <end position="120"/>
    </location>
</feature>
<dbReference type="GO" id="GO:0006355">
    <property type="term" value="P:regulation of DNA-templated transcription"/>
    <property type="evidence" value="ECO:0007669"/>
    <property type="project" value="InterPro"/>
</dbReference>
<dbReference type="InterPro" id="IPR009061">
    <property type="entry name" value="DNA-bd_dom_put_sf"/>
</dbReference>
<dbReference type="PROSITE" id="PS50937">
    <property type="entry name" value="HTH_MERR_2"/>
    <property type="match status" value="1"/>
</dbReference>
<reference evidence="3" key="2">
    <citation type="journal article" date="2014" name="ISME J.">
        <title>Microbial stratification in low pH oxic and suboxic macroscopic growths along an acid mine drainage.</title>
        <authorList>
            <person name="Mendez-Garcia C."/>
            <person name="Mesa V."/>
            <person name="Sprenger R.R."/>
            <person name="Richter M."/>
            <person name="Diez M.S."/>
            <person name="Solano J."/>
            <person name="Bargiela R."/>
            <person name="Golyshina O.V."/>
            <person name="Manteca A."/>
            <person name="Ramos J.L."/>
            <person name="Gallego J.R."/>
            <person name="Llorente I."/>
            <person name="Martins Dos Santos V.A."/>
            <person name="Jensen O.N."/>
            <person name="Pelaez A.I."/>
            <person name="Sanchez J."/>
            <person name="Ferrer M."/>
        </authorList>
    </citation>
    <scope>NUCLEOTIDE SEQUENCE</scope>
</reference>
<dbReference type="PROSITE" id="PS51736">
    <property type="entry name" value="RECOMBINASES_3"/>
    <property type="match status" value="1"/>
</dbReference>
<feature type="non-terminal residue" evidence="3">
    <location>
        <position position="120"/>
    </location>
</feature>
<feature type="domain" description="HTH merR-type" evidence="1">
    <location>
        <begin position="4"/>
        <end position="51"/>
    </location>
</feature>
<dbReference type="PANTHER" id="PTHR36172:SF1">
    <property type="entry name" value="RESOLVASE-RELATED"/>
    <property type="match status" value="1"/>
</dbReference>
<dbReference type="InterPro" id="IPR051491">
    <property type="entry name" value="Recombinase/Transposase-rel"/>
</dbReference>
<accession>T0ZSJ9</accession>
<proteinExistence type="predicted"/>
<reference evidence="3" key="1">
    <citation type="submission" date="2013-08" db="EMBL/GenBank/DDBJ databases">
        <authorList>
            <person name="Mendez C."/>
            <person name="Richter M."/>
            <person name="Ferrer M."/>
            <person name="Sanchez J."/>
        </authorList>
    </citation>
    <scope>NUCLEOTIDE SEQUENCE</scope>
</reference>
<dbReference type="Gene3D" id="3.40.50.1390">
    <property type="entry name" value="Resolvase, N-terminal catalytic domain"/>
    <property type="match status" value="1"/>
</dbReference>
<dbReference type="InterPro" id="IPR000551">
    <property type="entry name" value="MerR-type_HTH_dom"/>
</dbReference>
<evidence type="ECO:0000313" key="3">
    <source>
        <dbReference type="EMBL" id="EQD47628.1"/>
    </source>
</evidence>
<dbReference type="PANTHER" id="PTHR36172">
    <property type="match status" value="1"/>
</dbReference>
<protein>
    <submittedName>
        <fullName evidence="3">Resolvase domain protein</fullName>
    </submittedName>
</protein>
<dbReference type="Gene3D" id="1.10.1660.10">
    <property type="match status" value="1"/>
</dbReference>
<organism evidence="3">
    <name type="scientific">mine drainage metagenome</name>
    <dbReference type="NCBI Taxonomy" id="410659"/>
    <lineage>
        <taxon>unclassified sequences</taxon>
        <taxon>metagenomes</taxon>
        <taxon>ecological metagenomes</taxon>
    </lineage>
</organism>
<dbReference type="SUPFAM" id="SSF53041">
    <property type="entry name" value="Resolvase-like"/>
    <property type="match status" value="1"/>
</dbReference>
<comment type="caution">
    <text evidence="3">The sequence shown here is derived from an EMBL/GenBank/DDBJ whole genome shotgun (WGS) entry which is preliminary data.</text>
</comment>
<dbReference type="SUPFAM" id="SSF46955">
    <property type="entry name" value="Putative DNA-binding domain"/>
    <property type="match status" value="1"/>
</dbReference>
<dbReference type="GO" id="GO:0000150">
    <property type="term" value="F:DNA strand exchange activity"/>
    <property type="evidence" value="ECO:0007669"/>
    <property type="project" value="InterPro"/>
</dbReference>
<dbReference type="GO" id="GO:0003677">
    <property type="term" value="F:DNA binding"/>
    <property type="evidence" value="ECO:0007669"/>
    <property type="project" value="InterPro"/>
</dbReference>
<sequence>MANTYSIGEFAKRIGRSPSTLRRWEQEGKITPKRLPSGHRYFDESDVRAMLGGAPLRRVTVVYCRVSGSGQKDDLASQVKAMETYCLNAGIAVDEWIEEIGGGMNFKRKKFLTLIDRIQH</sequence>